<evidence type="ECO:0000259" key="11">
    <source>
        <dbReference type="Pfam" id="PF05746"/>
    </source>
</evidence>
<keyword evidence="8 10" id="KW-0030">Aminoacyl-tRNA synthetase</keyword>
<sequence length="692" mass="79065">MTHSFLLEIGLEEMPAHVVTPAMEQLKQRVINFLDANNLKHGTVEPFATPRRLAVLVHELANQQPDQDLEVKGPAKKIAVDEQNHWTKAAEGFARGQGVSVQDIFFQPVKGTDYVYIKKHIAGQQAADILPGIKDVITAMTFPTRMRWNKYKLEYIRPIHWVVALLDHEVINFQLLNIHTSNQTWGHRFLGSQITLAQATDYQQALADDFVIADPQERQHLIEEQLQTLAQQHHWQIEIDPELLEEVTNLVEYPTAFAGHFDPKYLQIPEEVLITSMKDNQRYFYVRDQDDKLVPYFIGVRNGNQQHLDQVIAGNEKVLVARLEDAAFFFQEDQKHDINYYVHQLENVTFHDKIGSMTEKMTRTKIIALLLAQKFNLTAEEQQNLQRAADIYKFDLVTDMVGEFAELQGVMGEKYALKFGETPAVAQAIREHYLPTSAEGVLPQSTVGQVLALANKLDSIMSFFAVDLIPNGSNDPYSLRRQATGIVRILEKKHWHLDFNQLQPQIIAAWQQTGAQKQLDYHKHVSEVNEFLTERVRQLLLQSQVAHDLIATVTTTTVIDPVAMLQHAQVLQAHQADSQFKEDIEALTRVLRITAKAALPITQVAVNPKLFETASEQQLYQEVQQLAADFAQRDNDQQLQGLLALQPTITKYFDDNMINAADDQIRYNRLRQLQQLAQMIQVFGDLTQLIVK</sequence>
<dbReference type="Proteomes" id="UP000033558">
    <property type="component" value="Unassembled WGS sequence"/>
</dbReference>
<protein>
    <recommendedName>
        <fullName evidence="10">Glycine--tRNA ligase beta subunit</fullName>
        <ecNumber evidence="10">6.1.1.14</ecNumber>
    </recommendedName>
    <alternativeName>
        <fullName evidence="10">Glycyl-tRNA synthetase beta subunit</fullName>
        <shortName evidence="10">GlyRS</shortName>
    </alternativeName>
</protein>
<keyword evidence="6 10" id="KW-0067">ATP-binding</keyword>
<evidence type="ECO:0000256" key="8">
    <source>
        <dbReference type="ARBA" id="ARBA00023146"/>
    </source>
</evidence>
<dbReference type="NCBIfam" id="TIGR00211">
    <property type="entry name" value="glyS"/>
    <property type="match status" value="1"/>
</dbReference>
<dbReference type="RefSeq" id="WP_046316383.1">
    <property type="nucleotide sequence ID" value="NZ_JBHSZT010000001.1"/>
</dbReference>
<comment type="subcellular location">
    <subcellularLocation>
        <location evidence="1 10">Cytoplasm</location>
    </subcellularLocation>
</comment>
<comment type="similarity">
    <text evidence="2 10">Belongs to the class-II aminoacyl-tRNA synthetase family.</text>
</comment>
<evidence type="ECO:0000256" key="5">
    <source>
        <dbReference type="ARBA" id="ARBA00022741"/>
    </source>
</evidence>
<dbReference type="GO" id="GO:0005524">
    <property type="term" value="F:ATP binding"/>
    <property type="evidence" value="ECO:0007669"/>
    <property type="project" value="UniProtKB-UniRule"/>
</dbReference>
<reference evidence="12 13" key="1">
    <citation type="submission" date="2015-01" db="EMBL/GenBank/DDBJ databases">
        <title>Comparative genomics of the lactic acid bacteria isolated from the honey bee gut.</title>
        <authorList>
            <person name="Ellegaard K.M."/>
            <person name="Tamarit D."/>
            <person name="Javelind E."/>
            <person name="Olofsson T."/>
            <person name="Andersson S.G."/>
            <person name="Vasquez A."/>
        </authorList>
    </citation>
    <scope>NUCLEOTIDE SEQUENCE [LARGE SCALE GENOMIC DNA]</scope>
    <source>
        <strain evidence="12 13">Bin4</strain>
    </source>
</reference>
<keyword evidence="7 10" id="KW-0648">Protein biosynthesis</keyword>
<feature type="domain" description="DALR anticodon binding" evidence="11">
    <location>
        <begin position="585"/>
        <end position="681"/>
    </location>
</feature>
<dbReference type="OrthoDB" id="9775440at2"/>
<gene>
    <name evidence="10 12" type="primary">glyS</name>
    <name evidence="12" type="ORF">JG30_08020</name>
</gene>
<comment type="caution">
    <text evidence="12">The sequence shown here is derived from an EMBL/GenBank/DDBJ whole genome shotgun (WGS) entry which is preliminary data.</text>
</comment>
<accession>A0A0F4LT24</accession>
<evidence type="ECO:0000256" key="9">
    <source>
        <dbReference type="ARBA" id="ARBA00047937"/>
    </source>
</evidence>
<dbReference type="STRING" id="1218492.JG30_08020"/>
<dbReference type="PANTHER" id="PTHR30075">
    <property type="entry name" value="GLYCYL-TRNA SYNTHETASE"/>
    <property type="match status" value="1"/>
</dbReference>
<dbReference type="PROSITE" id="PS50861">
    <property type="entry name" value="AA_TRNA_LIGASE_II_GLYAB"/>
    <property type="match status" value="1"/>
</dbReference>
<keyword evidence="4 10" id="KW-0436">Ligase</keyword>
<keyword evidence="5 10" id="KW-0547">Nucleotide-binding</keyword>
<evidence type="ECO:0000313" key="13">
    <source>
        <dbReference type="Proteomes" id="UP000033558"/>
    </source>
</evidence>
<dbReference type="HOGENOM" id="CLU_007220_2_2_9"/>
<evidence type="ECO:0000256" key="3">
    <source>
        <dbReference type="ARBA" id="ARBA00022490"/>
    </source>
</evidence>
<dbReference type="InterPro" id="IPR015944">
    <property type="entry name" value="Gly-tRNA-synth_bsu"/>
</dbReference>
<comment type="catalytic activity">
    <reaction evidence="9 10">
        <text>tRNA(Gly) + glycine + ATP = glycyl-tRNA(Gly) + AMP + diphosphate</text>
        <dbReference type="Rhea" id="RHEA:16013"/>
        <dbReference type="Rhea" id="RHEA-COMP:9664"/>
        <dbReference type="Rhea" id="RHEA-COMP:9683"/>
        <dbReference type="ChEBI" id="CHEBI:30616"/>
        <dbReference type="ChEBI" id="CHEBI:33019"/>
        <dbReference type="ChEBI" id="CHEBI:57305"/>
        <dbReference type="ChEBI" id="CHEBI:78442"/>
        <dbReference type="ChEBI" id="CHEBI:78522"/>
        <dbReference type="ChEBI" id="CHEBI:456215"/>
        <dbReference type="EC" id="6.1.1.14"/>
    </reaction>
</comment>
<dbReference type="EMBL" id="JXJQ01000008">
    <property type="protein sequence ID" value="KJY61750.1"/>
    <property type="molecule type" value="Genomic_DNA"/>
</dbReference>
<dbReference type="EC" id="6.1.1.14" evidence="10"/>
<dbReference type="GO" id="GO:0005829">
    <property type="term" value="C:cytosol"/>
    <property type="evidence" value="ECO:0007669"/>
    <property type="project" value="TreeGrafter"/>
</dbReference>
<name>A0A0F4LT24_9LACO</name>
<evidence type="ECO:0000256" key="7">
    <source>
        <dbReference type="ARBA" id="ARBA00022917"/>
    </source>
</evidence>
<keyword evidence="3 10" id="KW-0963">Cytoplasm</keyword>
<comment type="subunit">
    <text evidence="10">Tetramer of two alpha and two beta subunits.</text>
</comment>
<dbReference type="GO" id="GO:0006420">
    <property type="term" value="P:arginyl-tRNA aminoacylation"/>
    <property type="evidence" value="ECO:0007669"/>
    <property type="project" value="InterPro"/>
</dbReference>
<dbReference type="Pfam" id="PF02092">
    <property type="entry name" value="tRNA_synt_2f"/>
    <property type="match status" value="1"/>
</dbReference>
<evidence type="ECO:0000256" key="1">
    <source>
        <dbReference type="ARBA" id="ARBA00004496"/>
    </source>
</evidence>
<dbReference type="GO" id="GO:0006426">
    <property type="term" value="P:glycyl-tRNA aminoacylation"/>
    <property type="evidence" value="ECO:0007669"/>
    <property type="project" value="UniProtKB-UniRule"/>
</dbReference>
<dbReference type="InterPro" id="IPR006194">
    <property type="entry name" value="Gly-tRNA-synth_heterodimer"/>
</dbReference>
<evidence type="ECO:0000256" key="2">
    <source>
        <dbReference type="ARBA" id="ARBA00008226"/>
    </source>
</evidence>
<dbReference type="SUPFAM" id="SSF109604">
    <property type="entry name" value="HD-domain/PDEase-like"/>
    <property type="match status" value="1"/>
</dbReference>
<dbReference type="PATRIC" id="fig|1218492.5.peg.940"/>
<dbReference type="GO" id="GO:0004814">
    <property type="term" value="F:arginine-tRNA ligase activity"/>
    <property type="evidence" value="ECO:0007669"/>
    <property type="project" value="InterPro"/>
</dbReference>
<dbReference type="InterPro" id="IPR008909">
    <property type="entry name" value="DALR_anticod-bd"/>
</dbReference>
<dbReference type="PANTHER" id="PTHR30075:SF2">
    <property type="entry name" value="GLYCINE--TRNA LIGASE, CHLOROPLASTIC_MITOCHONDRIAL 2"/>
    <property type="match status" value="1"/>
</dbReference>
<dbReference type="HAMAP" id="MF_00255">
    <property type="entry name" value="Gly_tRNA_synth_beta"/>
    <property type="match status" value="1"/>
</dbReference>
<dbReference type="GO" id="GO:0004820">
    <property type="term" value="F:glycine-tRNA ligase activity"/>
    <property type="evidence" value="ECO:0007669"/>
    <property type="project" value="UniProtKB-UniRule"/>
</dbReference>
<dbReference type="Pfam" id="PF05746">
    <property type="entry name" value="DALR_1"/>
    <property type="match status" value="1"/>
</dbReference>
<evidence type="ECO:0000313" key="12">
    <source>
        <dbReference type="EMBL" id="KJY61750.1"/>
    </source>
</evidence>
<evidence type="ECO:0000256" key="6">
    <source>
        <dbReference type="ARBA" id="ARBA00022840"/>
    </source>
</evidence>
<evidence type="ECO:0000256" key="10">
    <source>
        <dbReference type="HAMAP-Rule" id="MF_00255"/>
    </source>
</evidence>
<dbReference type="PRINTS" id="PR01045">
    <property type="entry name" value="TRNASYNTHGB"/>
</dbReference>
<keyword evidence="13" id="KW-1185">Reference proteome</keyword>
<proteinExistence type="inferred from homology"/>
<organism evidence="12 13">
    <name type="scientific">Bombilactobacillus mellifer</name>
    <dbReference type="NCBI Taxonomy" id="1218492"/>
    <lineage>
        <taxon>Bacteria</taxon>
        <taxon>Bacillati</taxon>
        <taxon>Bacillota</taxon>
        <taxon>Bacilli</taxon>
        <taxon>Lactobacillales</taxon>
        <taxon>Lactobacillaceae</taxon>
        <taxon>Bombilactobacillus</taxon>
    </lineage>
</organism>
<evidence type="ECO:0000256" key="4">
    <source>
        <dbReference type="ARBA" id="ARBA00022598"/>
    </source>
</evidence>
<dbReference type="AlphaFoldDB" id="A0A0F4LT24"/>